<feature type="coiled-coil region" evidence="4">
    <location>
        <begin position="910"/>
        <end position="937"/>
    </location>
</feature>
<comment type="subcellular location">
    <subcellularLocation>
        <location evidence="1">Cytoplasm</location>
        <location evidence="1">Cytoskeleton</location>
        <location evidence="1">Microtubule organizing center</location>
        <location evidence="1">Centrosome</location>
    </subcellularLocation>
</comment>
<feature type="compositionally biased region" description="Low complexity" evidence="5">
    <location>
        <begin position="1137"/>
        <end position="1162"/>
    </location>
</feature>
<name>A0A0A1X0I6_ZEUCU</name>
<feature type="compositionally biased region" description="Basic and acidic residues" evidence="5">
    <location>
        <begin position="600"/>
        <end position="609"/>
    </location>
</feature>
<keyword evidence="4" id="KW-0175">Coiled coil</keyword>
<keyword evidence="2" id="KW-0963">Cytoplasm</keyword>
<proteinExistence type="predicted"/>
<feature type="region of interest" description="Disordered" evidence="5">
    <location>
        <begin position="588"/>
        <end position="619"/>
    </location>
</feature>
<feature type="compositionally biased region" description="Polar residues" evidence="5">
    <location>
        <begin position="247"/>
        <end position="258"/>
    </location>
</feature>
<feature type="region of interest" description="Disordered" evidence="5">
    <location>
        <begin position="40"/>
        <end position="64"/>
    </location>
</feature>
<protein>
    <submittedName>
        <fullName evidence="7">Centrosomal protein C10orf90</fullName>
    </submittedName>
</protein>
<feature type="compositionally biased region" description="Low complexity" evidence="5">
    <location>
        <begin position="302"/>
        <end position="316"/>
    </location>
</feature>
<feature type="region of interest" description="Disordered" evidence="5">
    <location>
        <begin position="286"/>
        <end position="327"/>
    </location>
</feature>
<feature type="compositionally biased region" description="Polar residues" evidence="5">
    <location>
        <begin position="127"/>
        <end position="138"/>
    </location>
</feature>
<dbReference type="Pfam" id="PF15309">
    <property type="entry name" value="ALMS_motif"/>
    <property type="match status" value="1"/>
</dbReference>
<evidence type="ECO:0000256" key="2">
    <source>
        <dbReference type="ARBA" id="ARBA00022490"/>
    </source>
</evidence>
<keyword evidence="3" id="KW-0206">Cytoskeleton</keyword>
<reference evidence="7" key="1">
    <citation type="submission" date="2014-11" db="EMBL/GenBank/DDBJ databases">
        <authorList>
            <person name="Geib S."/>
        </authorList>
    </citation>
    <scope>NUCLEOTIDE SEQUENCE</scope>
</reference>
<feature type="compositionally biased region" description="Low complexity" evidence="5">
    <location>
        <begin position="610"/>
        <end position="619"/>
    </location>
</feature>
<feature type="compositionally biased region" description="Basic and acidic residues" evidence="5">
    <location>
        <begin position="859"/>
        <end position="869"/>
    </location>
</feature>
<feature type="domain" description="ALMS motif" evidence="6">
    <location>
        <begin position="1181"/>
        <end position="1300"/>
    </location>
</feature>
<gene>
    <name evidence="7" type="primary">C10orf90</name>
    <name evidence="7" type="ORF">g.40043</name>
</gene>
<feature type="region of interest" description="Disordered" evidence="5">
    <location>
        <begin position="112"/>
        <end position="142"/>
    </location>
</feature>
<feature type="compositionally biased region" description="Basic and acidic residues" evidence="5">
    <location>
        <begin position="317"/>
        <end position="327"/>
    </location>
</feature>
<feature type="compositionally biased region" description="Polar residues" evidence="5">
    <location>
        <begin position="220"/>
        <end position="239"/>
    </location>
</feature>
<evidence type="ECO:0000256" key="4">
    <source>
        <dbReference type="SAM" id="Coils"/>
    </source>
</evidence>
<evidence type="ECO:0000256" key="5">
    <source>
        <dbReference type="SAM" id="MobiDB-lite"/>
    </source>
</evidence>
<reference evidence="7" key="2">
    <citation type="journal article" date="2015" name="Gigascience">
        <title>Reconstructing a comprehensive transcriptome assembly of a white-pupal translocated strain of the pest fruit fly Bactrocera cucurbitae.</title>
        <authorList>
            <person name="Sim S.B."/>
            <person name="Calla B."/>
            <person name="Hall B."/>
            <person name="DeRego T."/>
            <person name="Geib S.M."/>
        </authorList>
    </citation>
    <scope>NUCLEOTIDE SEQUENCE</scope>
</reference>
<evidence type="ECO:0000256" key="3">
    <source>
        <dbReference type="ARBA" id="ARBA00023212"/>
    </source>
</evidence>
<evidence type="ECO:0000313" key="7">
    <source>
        <dbReference type="EMBL" id="JAD04804.1"/>
    </source>
</evidence>
<feature type="compositionally biased region" description="Polar residues" evidence="5">
    <location>
        <begin position="286"/>
        <end position="301"/>
    </location>
</feature>
<feature type="region of interest" description="Disordered" evidence="5">
    <location>
        <begin position="842"/>
        <end position="887"/>
    </location>
</feature>
<feature type="region of interest" description="Disordered" evidence="5">
    <location>
        <begin position="1137"/>
        <end position="1172"/>
    </location>
</feature>
<evidence type="ECO:0000256" key="1">
    <source>
        <dbReference type="ARBA" id="ARBA00004300"/>
    </source>
</evidence>
<feature type="region of interest" description="Disordered" evidence="5">
    <location>
        <begin position="208"/>
        <end position="258"/>
    </location>
</feature>
<accession>A0A0A1X0I6</accession>
<organism evidence="7">
    <name type="scientific">Zeugodacus cucurbitae</name>
    <name type="common">Melon fruit fly</name>
    <name type="synonym">Bactrocera cucurbitae</name>
    <dbReference type="NCBI Taxonomy" id="28588"/>
    <lineage>
        <taxon>Eukaryota</taxon>
        <taxon>Metazoa</taxon>
        <taxon>Ecdysozoa</taxon>
        <taxon>Arthropoda</taxon>
        <taxon>Hexapoda</taxon>
        <taxon>Insecta</taxon>
        <taxon>Pterygota</taxon>
        <taxon>Neoptera</taxon>
        <taxon>Endopterygota</taxon>
        <taxon>Diptera</taxon>
        <taxon>Brachycera</taxon>
        <taxon>Muscomorpha</taxon>
        <taxon>Tephritoidea</taxon>
        <taxon>Tephritidae</taxon>
        <taxon>Zeugodacus</taxon>
        <taxon>Zeugodacus</taxon>
    </lineage>
</organism>
<sequence length="1312" mass="146454">MRKSAHLPRTSRVNDKIREYYLKFGQDRDLEKYMRLYSPCGSRSDCRSRTSTTTDSSCRSEDEGRSIRRLFHQETDTTTESECEPKEFIVPIKMQSENTIGKCLMSKVDECTSSAPDLHTPPPSNLRKGQTKQTQTPDSIAKSHRRLEWDSLGDVGYKKSLSTSNISILERSVLKEYFQEISSISSSKKIVDKAVSTKTMKNLVDAEIQTTKKSEKTSKQNMPESNTPPLASSTMMQSNKAKHSKSQPKLVSKSTSMSLQKRYDQYAQTSIYAPPQHTSREVQVTLSNTPSATSSTDIGTATPSSFDYYSSRSTRSTTDDDNRAEKSALKSVHKNVIKSKINEKTVHPFVAEINEMLAACKGGGTSKQHSSKQASIAADLQKVHDTLQQVISENKENASATSSLINSPQLDLGIQLLCSLIDARSLSQRQKKRLVRDIVKRISTLNPEDDNNAVVSHINNAITAQAEISETQMNENKNGEATLQTNSAVTVARTAKATMDMSELASNLPSSTSSEGVDEQLVRVNVLKKPSLPTTSAKARAQLANKNTEHVEKLPIAQLRISAGTQVEESDVTQPKDNMPGVAGSLEFEKKSTTKAPANLDKDTDKDSSASKASTTSKDLTTQKALIDIESGGTSDTDGDVAAHSTMREWLNPMTQSEIEYEQKKLEMVSIAARKNKLAKCLESDKIEPERQSQLQWIQTEIERLETLRCLLLKPNMERVHTLENNAVSPLNLEKLYDTVFTDTKVVSVSGTTTTTSTAHSSESDKPAMQEIEVIIEESNEDEIKLDKKTKTSKQRKRETQIIYDKPTEATNIYDNLVAGKARFRTMTETVTIKEEQVLPTTATLTDEARAPPKQLPTAKERTQQRSKIDTPSVDSNDSESVRSFAQQRKREFLEQYRNKRRTHYESLLHQQQQMLIQQQQQIIQELQQRCNTITHSAAAPTTAHYSVPHNLPNAYCPCATAPQPPYHQAHFQQQQHNNMCAQARTNTKRSQTAQPHCPPPCPPRVQSQQADALNYSHKTQTVHSEQSTSSIFCISSEVSIPMGTSSTTSSTTTTTHQYDDVAAVTAAVPAVGVQTGDSLRRSQPIFGKRFQYNGVRMSAPHCYAYNPQPVSSGQSICVQVKPKAIAYVIQFEKKTTSSTTTTTTTTTGATTASAAASNQSTPQHSSESNDLHGVDSEVCALQDYLVRAKPQFIAHTKERKAILNQIQMLREQRGRELRDIIENASDNSLETRLQHLPPPATKRLRIFATKEMKAMTQRHCENLPEVLKQQERKREERRRQGNRLIRDLFNQRLQRRVRTGKLSLNHSKTVI</sequence>
<dbReference type="GO" id="GO:0005813">
    <property type="term" value="C:centrosome"/>
    <property type="evidence" value="ECO:0007669"/>
    <property type="project" value="UniProtKB-SubCell"/>
</dbReference>
<evidence type="ECO:0000259" key="6">
    <source>
        <dbReference type="Pfam" id="PF15309"/>
    </source>
</evidence>
<dbReference type="EMBL" id="GBXI01009488">
    <property type="protein sequence ID" value="JAD04804.1"/>
    <property type="molecule type" value="Transcribed_RNA"/>
</dbReference>
<dbReference type="InterPro" id="IPR029299">
    <property type="entry name" value="ALMS_motif"/>
</dbReference>